<dbReference type="Proteomes" id="UP001596175">
    <property type="component" value="Unassembled WGS sequence"/>
</dbReference>
<protein>
    <submittedName>
        <fullName evidence="2">Glycosyltransferase family 2 protein</fullName>
    </submittedName>
</protein>
<evidence type="ECO:0000259" key="1">
    <source>
        <dbReference type="Pfam" id="PF00535"/>
    </source>
</evidence>
<dbReference type="PANTHER" id="PTHR22916">
    <property type="entry name" value="GLYCOSYLTRANSFERASE"/>
    <property type="match status" value="1"/>
</dbReference>
<dbReference type="InterPro" id="IPR001173">
    <property type="entry name" value="Glyco_trans_2-like"/>
</dbReference>
<dbReference type="EMBL" id="JBHSKG010000019">
    <property type="protein sequence ID" value="MFC5141986.1"/>
    <property type="molecule type" value="Genomic_DNA"/>
</dbReference>
<organism evidence="2 3">
    <name type="scientific">Actinomycetospora rhizophila</name>
    <dbReference type="NCBI Taxonomy" id="1416876"/>
    <lineage>
        <taxon>Bacteria</taxon>
        <taxon>Bacillati</taxon>
        <taxon>Actinomycetota</taxon>
        <taxon>Actinomycetes</taxon>
        <taxon>Pseudonocardiales</taxon>
        <taxon>Pseudonocardiaceae</taxon>
        <taxon>Actinomycetospora</taxon>
    </lineage>
</organism>
<proteinExistence type="predicted"/>
<gene>
    <name evidence="2" type="ORF">ACFPK1_27380</name>
</gene>
<dbReference type="SUPFAM" id="SSF53448">
    <property type="entry name" value="Nucleotide-diphospho-sugar transferases"/>
    <property type="match status" value="1"/>
</dbReference>
<evidence type="ECO:0000313" key="3">
    <source>
        <dbReference type="Proteomes" id="UP001596175"/>
    </source>
</evidence>
<reference evidence="3" key="1">
    <citation type="journal article" date="2019" name="Int. J. Syst. Evol. Microbiol.">
        <title>The Global Catalogue of Microorganisms (GCM) 10K type strain sequencing project: providing services to taxonomists for standard genome sequencing and annotation.</title>
        <authorList>
            <consortium name="The Broad Institute Genomics Platform"/>
            <consortium name="The Broad Institute Genome Sequencing Center for Infectious Disease"/>
            <person name="Wu L."/>
            <person name="Ma J."/>
        </authorList>
    </citation>
    <scope>NUCLEOTIDE SEQUENCE [LARGE SCALE GENOMIC DNA]</scope>
    <source>
        <strain evidence="3">XZYJ18</strain>
    </source>
</reference>
<feature type="domain" description="Glycosyltransferase 2-like" evidence="1">
    <location>
        <begin position="1"/>
        <end position="157"/>
    </location>
</feature>
<name>A0ABV9ZKN9_9PSEU</name>
<accession>A0ABV9ZKN9</accession>
<dbReference type="InterPro" id="IPR029044">
    <property type="entry name" value="Nucleotide-diphossugar_trans"/>
</dbReference>
<sequence length="346" mass="39455">MATYNGERYLPEQLESIAQQTLLPDELVVCDDQSSDSTRAVVEDFGQTAPFPVYFHENPQRLHFADNFLEAAARCRGDYVAFCDQDDVWLPEKLERVGAAFDRTGAALVAHQALSFTEGSDREERFQFAHHGILLPDDLFPWHFFFGFACTFRRDLLDVSPSALRPFDVIDPRRRLAHDRWITFLATTRGIVVVLPDELARYRQHDTNESGWMRSGRSAGAAYSAARNRFAYNLAKHLSAARRFIEILEEQVAKQGNADRSDLDRLLDRWRELDEAYRARLAIAEEDTRAGRLKRWGEAMKRGAYRPSVAERPLPMSARELALAFIARPGQRGLAKSMLSQAGYPE</sequence>
<evidence type="ECO:0000313" key="2">
    <source>
        <dbReference type="EMBL" id="MFC5141986.1"/>
    </source>
</evidence>
<dbReference type="RefSeq" id="WP_378024120.1">
    <property type="nucleotide sequence ID" value="NZ_JBHSKG010000019.1"/>
</dbReference>
<keyword evidence="3" id="KW-1185">Reference proteome</keyword>
<dbReference type="PANTHER" id="PTHR22916:SF3">
    <property type="entry name" value="UDP-GLCNAC:BETAGAL BETA-1,3-N-ACETYLGLUCOSAMINYLTRANSFERASE-LIKE PROTEIN 1"/>
    <property type="match status" value="1"/>
</dbReference>
<comment type="caution">
    <text evidence="2">The sequence shown here is derived from an EMBL/GenBank/DDBJ whole genome shotgun (WGS) entry which is preliminary data.</text>
</comment>
<dbReference type="Gene3D" id="3.90.550.10">
    <property type="entry name" value="Spore Coat Polysaccharide Biosynthesis Protein SpsA, Chain A"/>
    <property type="match status" value="1"/>
</dbReference>
<dbReference type="Pfam" id="PF00535">
    <property type="entry name" value="Glycos_transf_2"/>
    <property type="match status" value="1"/>
</dbReference>
<dbReference type="CDD" id="cd04196">
    <property type="entry name" value="GT_2_like_d"/>
    <property type="match status" value="1"/>
</dbReference>